<proteinExistence type="predicted"/>
<dbReference type="Proteomes" id="UP000817854">
    <property type="component" value="Unassembled WGS sequence"/>
</dbReference>
<evidence type="ECO:0008006" key="3">
    <source>
        <dbReference type="Google" id="ProtNLM"/>
    </source>
</evidence>
<sequence>MIKFYFLKARNYGLVTLALLFILFSCKEEKKENVKEKEVVTEVKSDEIIPQDFPSDLGIKGFNFPEDSLKIYNWLEKQDKISITNHSWGIWAGLTSKSNQIYEGDTLLVYETWMGVDELAKIAANGGEKNGYANVKKNRTQLKVPKQFIHAQLFANKNAIIDTTFSLFETVSYNPQAANFATSNLIFNQSVLDSYKVENGIGKIPDFPQEAITTKPVYFSGIPDNNGLIRVPVWPGMPNPVEAFGDEDWKTYVYVDIKNRQNDKTLVPVTTENPTKEEIEAATCNVDEFINYKLDKEAAAFLNEHQDKGASRGFKAGDLVLLVAMHVGTKEISNWTWQTFFWSYDSQKPFFPSSESEASLIPSVITGAAANYSVSSAYAMVWPNQPITGGSDKGATPIIAFNPYLEAGFGADVFSVKNTFKPEFKYGVQTNCMTCHALATASGSNGYSTDQYIDMKDDVFFKNQVQLDFAWSIQGNINKNK</sequence>
<gene>
    <name evidence="1" type="ORF">FIA58_005440</name>
</gene>
<dbReference type="PROSITE" id="PS51257">
    <property type="entry name" value="PROKAR_LIPOPROTEIN"/>
    <property type="match status" value="1"/>
</dbReference>
<dbReference type="EMBL" id="VEVQ02000003">
    <property type="protein sequence ID" value="NHN25118.1"/>
    <property type="molecule type" value="Genomic_DNA"/>
</dbReference>
<evidence type="ECO:0000313" key="2">
    <source>
        <dbReference type="Proteomes" id="UP000817854"/>
    </source>
</evidence>
<protein>
    <recommendedName>
        <fullName evidence="3">Cytochrome c domain-containing protein</fullName>
    </recommendedName>
</protein>
<evidence type="ECO:0000313" key="1">
    <source>
        <dbReference type="EMBL" id="NHN25118.1"/>
    </source>
</evidence>
<accession>A0ABX0IN32</accession>
<keyword evidence="2" id="KW-1185">Reference proteome</keyword>
<name>A0ABX0IN32_9FLAO</name>
<reference evidence="1" key="1">
    <citation type="submission" date="2019-05" db="EMBL/GenBank/DDBJ databases">
        <authorList>
            <person name="Lianzixin W."/>
        </authorList>
    </citation>
    <scope>NUCLEOTIDE SEQUENCE</scope>
    <source>
        <strain evidence="1">EC11</strain>
    </source>
</reference>
<comment type="caution">
    <text evidence="1">The sequence shown here is derived from an EMBL/GenBank/DDBJ whole genome shotgun (WGS) entry which is preliminary data.</text>
</comment>
<reference evidence="1" key="2">
    <citation type="submission" date="2020-02" db="EMBL/GenBank/DDBJ databases">
        <title>Flavobacterium profundi sp. nov., isolated from a deep-sea seamount.</title>
        <authorList>
            <person name="Zhang D.-C."/>
        </authorList>
    </citation>
    <scope>NUCLEOTIDE SEQUENCE</scope>
    <source>
        <strain evidence="1">EC11</strain>
    </source>
</reference>
<organism evidence="1 2">
    <name type="scientific">Flavobacterium jejuense</name>
    <dbReference type="NCBI Taxonomy" id="1544455"/>
    <lineage>
        <taxon>Bacteria</taxon>
        <taxon>Pseudomonadati</taxon>
        <taxon>Bacteroidota</taxon>
        <taxon>Flavobacteriia</taxon>
        <taxon>Flavobacteriales</taxon>
        <taxon>Flavobacteriaceae</taxon>
        <taxon>Flavobacterium</taxon>
    </lineage>
</organism>
<dbReference type="RefSeq" id="WP_140960937.1">
    <property type="nucleotide sequence ID" value="NZ_VEVQ02000003.1"/>
</dbReference>